<feature type="domain" description="WCX" evidence="3">
    <location>
        <begin position="243"/>
        <end position="318"/>
    </location>
</feature>
<name>A0A855X8G8_9BACT</name>
<dbReference type="PANTHER" id="PTHR34580:SF1">
    <property type="entry name" value="PROTEIN PAFC"/>
    <property type="match status" value="1"/>
</dbReference>
<dbReference type="InterPro" id="IPR036388">
    <property type="entry name" value="WH-like_DNA-bd_sf"/>
</dbReference>
<reference evidence="4 5" key="1">
    <citation type="journal article" date="2018" name="ISME J.">
        <title>A methanotrophic archaeon couples anaerobic oxidation of methane to Fe(III) reduction.</title>
        <authorList>
            <person name="Cai C."/>
            <person name="Leu A.O."/>
            <person name="Xie G.J."/>
            <person name="Guo J."/>
            <person name="Feng Y."/>
            <person name="Zhao J.X."/>
            <person name="Tyson G.W."/>
            <person name="Yuan Z."/>
            <person name="Hu S."/>
        </authorList>
    </citation>
    <scope>NUCLEOTIDE SEQUENCE [LARGE SCALE GENOMIC DNA]</scope>
    <source>
        <strain evidence="4">FeB_12</strain>
    </source>
</reference>
<evidence type="ECO:0000259" key="1">
    <source>
        <dbReference type="Pfam" id="PF08279"/>
    </source>
</evidence>
<gene>
    <name evidence="4" type="ORF">C3F09_00405</name>
</gene>
<organism evidence="4 5">
    <name type="scientific">candidate division GN15 bacterium</name>
    <dbReference type="NCBI Taxonomy" id="2072418"/>
    <lineage>
        <taxon>Bacteria</taxon>
        <taxon>candidate division GN15</taxon>
    </lineage>
</organism>
<dbReference type="InterPro" id="IPR036390">
    <property type="entry name" value="WH_DNA-bd_sf"/>
</dbReference>
<evidence type="ECO:0008006" key="6">
    <source>
        <dbReference type="Google" id="ProtNLM"/>
    </source>
</evidence>
<feature type="domain" description="Helix-turn-helix type 11" evidence="1">
    <location>
        <begin position="17"/>
        <end position="66"/>
    </location>
</feature>
<dbReference type="Pfam" id="PF08279">
    <property type="entry name" value="HTH_11"/>
    <property type="match status" value="1"/>
</dbReference>
<dbReference type="InterPro" id="IPR057727">
    <property type="entry name" value="WCX_dom"/>
</dbReference>
<dbReference type="PROSITE" id="PS52050">
    <property type="entry name" value="WYL"/>
    <property type="match status" value="1"/>
</dbReference>
<dbReference type="PIRSF" id="PIRSF016838">
    <property type="entry name" value="PafC"/>
    <property type="match status" value="1"/>
</dbReference>
<dbReference type="AlphaFoldDB" id="A0A855X8G8"/>
<dbReference type="SUPFAM" id="SSF46785">
    <property type="entry name" value="Winged helix' DNA-binding domain"/>
    <property type="match status" value="1"/>
</dbReference>
<dbReference type="InterPro" id="IPR026881">
    <property type="entry name" value="WYL_dom"/>
</dbReference>
<sequence length="332" mass="38085">MFYAEGETSMGMAKYDRLLFILNLLRTRRNLTAALIAKECGVTERSIYRDVLALSEANIPIYYHNGYKLASDLFLPALNFDFDEYTCLKLALESSPLHKTGKYDGVLKRIGAKVESGLSQAVKERRKNAVDATHIDIETSIEEKRAARFYGVIERAVSERRCLRLEYDSVESGETSRVVEPHFIIFRGRAFYFVAYCRLRKELRTFRLERVQNIDLLEEHFTPQQGVTPDSYFEGSWELGGGEPVEVVIRFTGHSAKRVGSVMHHPKETKQKGRNGDLVYRVTVRGMEEIQRWVLGFGDEARVLEPKRMRDNLARIGRYYVDTYCSGNPGGK</sequence>
<feature type="domain" description="WYL" evidence="2">
    <location>
        <begin position="151"/>
        <end position="215"/>
    </location>
</feature>
<dbReference type="InterPro" id="IPR013196">
    <property type="entry name" value="HTH_11"/>
</dbReference>
<dbReference type="EMBL" id="PQAP01000001">
    <property type="protein sequence ID" value="PWB76464.1"/>
    <property type="molecule type" value="Genomic_DNA"/>
</dbReference>
<dbReference type="Pfam" id="PF25583">
    <property type="entry name" value="WCX"/>
    <property type="match status" value="1"/>
</dbReference>
<dbReference type="PANTHER" id="PTHR34580">
    <property type="match status" value="1"/>
</dbReference>
<dbReference type="InterPro" id="IPR051534">
    <property type="entry name" value="CBASS_pafABC_assoc_protein"/>
</dbReference>
<dbReference type="InterPro" id="IPR028349">
    <property type="entry name" value="PafC-like"/>
</dbReference>
<evidence type="ECO:0000259" key="2">
    <source>
        <dbReference type="Pfam" id="PF13280"/>
    </source>
</evidence>
<dbReference type="Proteomes" id="UP000250918">
    <property type="component" value="Unassembled WGS sequence"/>
</dbReference>
<evidence type="ECO:0000313" key="5">
    <source>
        <dbReference type="Proteomes" id="UP000250918"/>
    </source>
</evidence>
<evidence type="ECO:0000259" key="3">
    <source>
        <dbReference type="Pfam" id="PF25583"/>
    </source>
</evidence>
<accession>A0A855X8G8</accession>
<dbReference type="Gene3D" id="1.10.10.10">
    <property type="entry name" value="Winged helix-like DNA-binding domain superfamily/Winged helix DNA-binding domain"/>
    <property type="match status" value="1"/>
</dbReference>
<evidence type="ECO:0000313" key="4">
    <source>
        <dbReference type="EMBL" id="PWB76464.1"/>
    </source>
</evidence>
<comment type="caution">
    <text evidence="4">The sequence shown here is derived from an EMBL/GenBank/DDBJ whole genome shotgun (WGS) entry which is preliminary data.</text>
</comment>
<dbReference type="Pfam" id="PF13280">
    <property type="entry name" value="WYL"/>
    <property type="match status" value="1"/>
</dbReference>
<proteinExistence type="predicted"/>
<protein>
    <recommendedName>
        <fullName evidence="6">Transcriptional regulator</fullName>
    </recommendedName>
</protein>